<proteinExistence type="predicted"/>
<organism evidence="1 2">
    <name type="scientific">Mesorhizobium muleiense</name>
    <dbReference type="NCBI Taxonomy" id="1004279"/>
    <lineage>
        <taxon>Bacteria</taxon>
        <taxon>Pseudomonadati</taxon>
        <taxon>Pseudomonadota</taxon>
        <taxon>Alphaproteobacteria</taxon>
        <taxon>Hyphomicrobiales</taxon>
        <taxon>Phyllobacteriaceae</taxon>
        <taxon>Mesorhizobium</taxon>
    </lineage>
</organism>
<dbReference type="Proteomes" id="UP000198894">
    <property type="component" value="Unassembled WGS sequence"/>
</dbReference>
<accession>A0A1G9DIF6</accession>
<evidence type="ECO:0000313" key="1">
    <source>
        <dbReference type="EMBL" id="SDK63677.1"/>
    </source>
</evidence>
<dbReference type="EMBL" id="FNEE01000018">
    <property type="protein sequence ID" value="SDK63677.1"/>
    <property type="molecule type" value="Genomic_DNA"/>
</dbReference>
<dbReference type="AlphaFoldDB" id="A0A1G9DIF6"/>
<gene>
    <name evidence="1" type="ORF">SAMN05428953_11826</name>
</gene>
<reference evidence="2" key="1">
    <citation type="submission" date="2016-10" db="EMBL/GenBank/DDBJ databases">
        <authorList>
            <person name="Varghese N."/>
            <person name="Submissions S."/>
        </authorList>
    </citation>
    <scope>NUCLEOTIDE SEQUENCE [LARGE SCALE GENOMIC DNA]</scope>
    <source>
        <strain evidence="2">CGMCC 1.11022</strain>
    </source>
</reference>
<keyword evidence="2" id="KW-1185">Reference proteome</keyword>
<evidence type="ECO:0000313" key="2">
    <source>
        <dbReference type="Proteomes" id="UP000198894"/>
    </source>
</evidence>
<sequence length="140" mass="15673">MTYGRADTLEERLGLTPMVSQRIAAIIIFAAAIEHHLERALWKLEGANPTGIRPETDAKMISDLIGCLKHSPQPCQQERSAPLLETWCNAARLAFAIRNDIAHGVPTNLGDTLTFMNNPRWHGEKRKRPVSDYWAGRSLS</sequence>
<protein>
    <submittedName>
        <fullName evidence="1">Uncharacterized protein</fullName>
    </submittedName>
</protein>
<name>A0A1G9DIF6_9HYPH</name>